<gene>
    <name evidence="5" type="ORF">HYR64_07175</name>
</gene>
<dbReference type="GO" id="GO:0016616">
    <property type="term" value="F:oxidoreductase activity, acting on the CH-OH group of donors, NAD or NADP as acceptor"/>
    <property type="evidence" value="ECO:0007669"/>
    <property type="project" value="UniProtKB-ARBA"/>
</dbReference>
<organism evidence="5 6">
    <name type="scientific">Fimbriimonas ginsengisoli</name>
    <dbReference type="NCBI Taxonomy" id="1005039"/>
    <lineage>
        <taxon>Bacteria</taxon>
        <taxon>Bacillati</taxon>
        <taxon>Armatimonadota</taxon>
        <taxon>Fimbriimonadia</taxon>
        <taxon>Fimbriimonadales</taxon>
        <taxon>Fimbriimonadaceae</taxon>
        <taxon>Fimbriimonas</taxon>
    </lineage>
</organism>
<comment type="caution">
    <text evidence="5">The sequence shown here is derived from an EMBL/GenBank/DDBJ whole genome shotgun (WGS) entry which is preliminary data.</text>
</comment>
<proteinExistence type="inferred from homology"/>
<name>A0A931PW29_FIMGI</name>
<evidence type="ECO:0000256" key="3">
    <source>
        <dbReference type="RuleBase" id="RU000363"/>
    </source>
</evidence>
<dbReference type="PRINTS" id="PR00080">
    <property type="entry name" value="SDRFAMILY"/>
</dbReference>
<reference evidence="5" key="1">
    <citation type="submission" date="2020-07" db="EMBL/GenBank/DDBJ databases">
        <title>Huge and variable diversity of episymbiotic CPR bacteria and DPANN archaea in groundwater ecosystems.</title>
        <authorList>
            <person name="He C.Y."/>
            <person name="Keren R."/>
            <person name="Whittaker M."/>
            <person name="Farag I.F."/>
            <person name="Doudna J."/>
            <person name="Cate J.H.D."/>
            <person name="Banfield J.F."/>
        </authorList>
    </citation>
    <scope>NUCLEOTIDE SEQUENCE</scope>
    <source>
        <strain evidence="5">NC_groundwater_17_Pr7_B-0.1um_64_12</strain>
    </source>
</reference>
<feature type="domain" description="Ketoreductase" evidence="4">
    <location>
        <begin position="8"/>
        <end position="189"/>
    </location>
</feature>
<dbReference type="PRINTS" id="PR00081">
    <property type="entry name" value="GDHRDH"/>
</dbReference>
<accession>A0A931PW29</accession>
<dbReference type="PANTHER" id="PTHR43115:SF4">
    <property type="entry name" value="DEHYDROGENASE_REDUCTASE SDR FAMILY MEMBER 11"/>
    <property type="match status" value="1"/>
</dbReference>
<dbReference type="InterPro" id="IPR057326">
    <property type="entry name" value="KR_dom"/>
</dbReference>
<evidence type="ECO:0000259" key="4">
    <source>
        <dbReference type="SMART" id="SM00822"/>
    </source>
</evidence>
<dbReference type="Pfam" id="PF00106">
    <property type="entry name" value="adh_short"/>
    <property type="match status" value="1"/>
</dbReference>
<dbReference type="PANTHER" id="PTHR43115">
    <property type="entry name" value="DEHYDROGENASE/REDUCTASE SDR FAMILY MEMBER 11"/>
    <property type="match status" value="1"/>
</dbReference>
<dbReference type="EMBL" id="JACOSL010000041">
    <property type="protein sequence ID" value="MBI1756870.1"/>
    <property type="molecule type" value="Genomic_DNA"/>
</dbReference>
<evidence type="ECO:0000313" key="5">
    <source>
        <dbReference type="EMBL" id="MBI1756870.1"/>
    </source>
</evidence>
<dbReference type="Gene3D" id="3.40.50.720">
    <property type="entry name" value="NAD(P)-binding Rossmann-like Domain"/>
    <property type="match status" value="1"/>
</dbReference>
<dbReference type="Proteomes" id="UP000727962">
    <property type="component" value="Unassembled WGS sequence"/>
</dbReference>
<protein>
    <submittedName>
        <fullName evidence="5">SDR family NAD(P)-dependent oxidoreductase</fullName>
    </submittedName>
</protein>
<keyword evidence="2" id="KW-0560">Oxidoreductase</keyword>
<dbReference type="InterPro" id="IPR036291">
    <property type="entry name" value="NAD(P)-bd_dom_sf"/>
</dbReference>
<dbReference type="PROSITE" id="PS00061">
    <property type="entry name" value="ADH_SHORT"/>
    <property type="match status" value="1"/>
</dbReference>
<dbReference type="FunFam" id="3.40.50.720:FF:000047">
    <property type="entry name" value="NADP-dependent L-serine/L-allo-threonine dehydrogenase"/>
    <property type="match status" value="1"/>
</dbReference>
<dbReference type="SUPFAM" id="SSF51735">
    <property type="entry name" value="NAD(P)-binding Rossmann-fold domains"/>
    <property type="match status" value="1"/>
</dbReference>
<dbReference type="InterPro" id="IPR020904">
    <property type="entry name" value="Sc_DH/Rdtase_CS"/>
</dbReference>
<evidence type="ECO:0000313" key="6">
    <source>
        <dbReference type="Proteomes" id="UP000727962"/>
    </source>
</evidence>
<evidence type="ECO:0000256" key="2">
    <source>
        <dbReference type="ARBA" id="ARBA00023002"/>
    </source>
</evidence>
<comment type="similarity">
    <text evidence="1 3">Belongs to the short-chain dehydrogenases/reductases (SDR) family.</text>
</comment>
<dbReference type="InterPro" id="IPR002347">
    <property type="entry name" value="SDR_fam"/>
</dbReference>
<sequence>MASLLDGKVALVTGASSGIGEATALALARNGAKLAIAARRKDRLEALAAKIGGACVIQADVAVEEQARAMVRRAHEALGRIDILVNNAGVMLLGPIDGADTNEWRRMFDINVLGLMIATHAALPIMKARGSGHVVNISSVAGRFTSAVGAAYSATKFAVEAFSEGLRKQESKNGIRVTAIEPGAVVTELQLHTTHAATRQMIDDWIAGMKGPLQGEDIAAAIVYAVTQPAHVNVNQILIRPSEQEN</sequence>
<dbReference type="AlphaFoldDB" id="A0A931PW29"/>
<evidence type="ECO:0000256" key="1">
    <source>
        <dbReference type="ARBA" id="ARBA00006484"/>
    </source>
</evidence>
<dbReference type="SMART" id="SM00822">
    <property type="entry name" value="PKS_KR"/>
    <property type="match status" value="1"/>
</dbReference>